<proteinExistence type="predicted"/>
<dbReference type="PANTHER" id="PTHR11538">
    <property type="entry name" value="PHENYLALANYL-TRNA SYNTHETASE"/>
    <property type="match status" value="1"/>
</dbReference>
<dbReference type="AlphaFoldDB" id="A0A6A6UCU3"/>
<evidence type="ECO:0000313" key="3">
    <source>
        <dbReference type="EMBL" id="KAF2669411.1"/>
    </source>
</evidence>
<dbReference type="OrthoDB" id="273345at2759"/>
<feature type="region of interest" description="Disordered" evidence="1">
    <location>
        <begin position="218"/>
        <end position="245"/>
    </location>
</feature>
<dbReference type="Proteomes" id="UP000799302">
    <property type="component" value="Unassembled WGS sequence"/>
</dbReference>
<dbReference type="GO" id="GO:0005737">
    <property type="term" value="C:cytoplasm"/>
    <property type="evidence" value="ECO:0007669"/>
    <property type="project" value="TreeGrafter"/>
</dbReference>
<reference evidence="3" key="1">
    <citation type="journal article" date="2020" name="Stud. Mycol.">
        <title>101 Dothideomycetes genomes: a test case for predicting lifestyles and emergence of pathogens.</title>
        <authorList>
            <person name="Haridas S."/>
            <person name="Albert R."/>
            <person name="Binder M."/>
            <person name="Bloem J."/>
            <person name="Labutti K."/>
            <person name="Salamov A."/>
            <person name="Andreopoulos B."/>
            <person name="Baker S."/>
            <person name="Barry K."/>
            <person name="Bills G."/>
            <person name="Bluhm B."/>
            <person name="Cannon C."/>
            <person name="Castanera R."/>
            <person name="Culley D."/>
            <person name="Daum C."/>
            <person name="Ezra D."/>
            <person name="Gonzalez J."/>
            <person name="Henrissat B."/>
            <person name="Kuo A."/>
            <person name="Liang C."/>
            <person name="Lipzen A."/>
            <person name="Lutzoni F."/>
            <person name="Magnuson J."/>
            <person name="Mondo S."/>
            <person name="Nolan M."/>
            <person name="Ohm R."/>
            <person name="Pangilinan J."/>
            <person name="Park H.-J."/>
            <person name="Ramirez L."/>
            <person name="Alfaro M."/>
            <person name="Sun H."/>
            <person name="Tritt A."/>
            <person name="Yoshinaga Y."/>
            <person name="Zwiers L.-H."/>
            <person name="Turgeon B."/>
            <person name="Goodwin S."/>
            <person name="Spatafora J."/>
            <person name="Crous P."/>
            <person name="Grigoriev I."/>
        </authorList>
    </citation>
    <scope>NUCLEOTIDE SEQUENCE</scope>
    <source>
        <strain evidence="3">CBS 115976</strain>
    </source>
</reference>
<evidence type="ECO:0000259" key="2">
    <source>
        <dbReference type="Pfam" id="PF10354"/>
    </source>
</evidence>
<name>A0A6A6UCU3_9PEZI</name>
<dbReference type="PANTHER" id="PTHR11538:SF26">
    <property type="entry name" value="FERREDOXIN-FOLD ANTICODON-BINDING DOMAIN-CONTAINING PROTEIN 1"/>
    <property type="match status" value="1"/>
</dbReference>
<keyword evidence="4" id="KW-1185">Reference proteome</keyword>
<dbReference type="GO" id="GO:0070475">
    <property type="term" value="P:rRNA base methylation"/>
    <property type="evidence" value="ECO:0007669"/>
    <property type="project" value="InterPro"/>
</dbReference>
<dbReference type="GO" id="GO:0070042">
    <property type="term" value="F:rRNA (uridine-N3-)-methyltransferase activity"/>
    <property type="evidence" value="ECO:0007669"/>
    <property type="project" value="InterPro"/>
</dbReference>
<evidence type="ECO:0000313" key="4">
    <source>
        <dbReference type="Proteomes" id="UP000799302"/>
    </source>
</evidence>
<feature type="non-terminal residue" evidence="3">
    <location>
        <position position="1"/>
    </location>
</feature>
<feature type="compositionally biased region" description="Basic and acidic residues" evidence="1">
    <location>
        <begin position="218"/>
        <end position="228"/>
    </location>
</feature>
<organism evidence="3 4">
    <name type="scientific">Microthyrium microscopicum</name>
    <dbReference type="NCBI Taxonomy" id="703497"/>
    <lineage>
        <taxon>Eukaryota</taxon>
        <taxon>Fungi</taxon>
        <taxon>Dikarya</taxon>
        <taxon>Ascomycota</taxon>
        <taxon>Pezizomycotina</taxon>
        <taxon>Dothideomycetes</taxon>
        <taxon>Dothideomycetes incertae sedis</taxon>
        <taxon>Microthyriales</taxon>
        <taxon>Microthyriaceae</taxon>
        <taxon>Microthyrium</taxon>
    </lineage>
</organism>
<dbReference type="InterPro" id="IPR019446">
    <property type="entry name" value="BMT5-like"/>
</dbReference>
<feature type="domain" description="25S rRNA (uridine-N(3))-methyltransferase BMT5-like" evidence="2">
    <location>
        <begin position="19"/>
        <end position="186"/>
    </location>
</feature>
<accession>A0A6A6UCU3</accession>
<sequence>KSASTRKPTIPFSPYDHTLLIGEGDFSFAASLITDHALASLVATAFDSEEEVHAKYPSSAAHISTITSTLDAAEDDVIRYSIDATTLHRTFKKQRFRRIVFNFPHVGGKSTDVNRQVRANQALLAAFFESVKGLLDPVDSSVLVTLFERVPYTLWNIRDLARHAGLTVLRSFAFDKSTYPTYRHARTLGVVRKGGEDGQEESESAWKGEDRAARVYEFGLKRDEDGGGKKRRKKRKAGEESSDSE</sequence>
<evidence type="ECO:0000256" key="1">
    <source>
        <dbReference type="SAM" id="MobiDB-lite"/>
    </source>
</evidence>
<dbReference type="Pfam" id="PF10354">
    <property type="entry name" value="BMT5-like"/>
    <property type="match status" value="1"/>
</dbReference>
<dbReference type="EMBL" id="MU004235">
    <property type="protein sequence ID" value="KAF2669411.1"/>
    <property type="molecule type" value="Genomic_DNA"/>
</dbReference>
<protein>
    <recommendedName>
        <fullName evidence="2">25S rRNA (uridine-N(3))-methyltransferase BMT5-like domain-containing protein</fullName>
    </recommendedName>
</protein>
<feature type="non-terminal residue" evidence="3">
    <location>
        <position position="245"/>
    </location>
</feature>
<gene>
    <name evidence="3" type="ORF">BT63DRAFT_387765</name>
</gene>